<keyword evidence="10" id="KW-0943">RNA-mediated gene silencing</keyword>
<evidence type="ECO:0000256" key="6">
    <source>
        <dbReference type="ARBA" id="ARBA00022691"/>
    </source>
</evidence>
<dbReference type="GO" id="GO:0001510">
    <property type="term" value="P:RNA methylation"/>
    <property type="evidence" value="ECO:0007669"/>
    <property type="project" value="InterPro"/>
</dbReference>
<keyword evidence="14" id="KW-1185">Reference proteome</keyword>
<evidence type="ECO:0000256" key="11">
    <source>
        <dbReference type="ARBA" id="ARBA00035025"/>
    </source>
</evidence>
<keyword evidence="6" id="KW-0949">S-adenosyl-L-methionine</keyword>
<dbReference type="Gene3D" id="3.40.50.150">
    <property type="entry name" value="Vaccinia Virus protein VP39"/>
    <property type="match status" value="1"/>
</dbReference>
<gene>
    <name evidence="13" type="ORF">INT46_003387</name>
</gene>
<evidence type="ECO:0000256" key="3">
    <source>
        <dbReference type="ARBA" id="ARBA00021330"/>
    </source>
</evidence>
<keyword evidence="5" id="KW-0808">Transferase</keyword>
<evidence type="ECO:0000256" key="1">
    <source>
        <dbReference type="ARBA" id="ARBA00001946"/>
    </source>
</evidence>
<proteinExistence type="inferred from homology"/>
<protein>
    <recommendedName>
        <fullName evidence="3">Small RNA 2'-O-methyltransferase</fullName>
        <ecNumber evidence="11">2.1.1.386</ecNumber>
    </recommendedName>
</protein>
<dbReference type="GO" id="GO:0046872">
    <property type="term" value="F:metal ion binding"/>
    <property type="evidence" value="ECO:0007669"/>
    <property type="project" value="UniProtKB-KW"/>
</dbReference>
<accession>A0A8H7UPK4</accession>
<dbReference type="GO" id="GO:0005737">
    <property type="term" value="C:cytoplasm"/>
    <property type="evidence" value="ECO:0007669"/>
    <property type="project" value="TreeGrafter"/>
</dbReference>
<organism evidence="13 14">
    <name type="scientific">Mucor plumbeus</name>
    <dbReference type="NCBI Taxonomy" id="97098"/>
    <lineage>
        <taxon>Eukaryota</taxon>
        <taxon>Fungi</taxon>
        <taxon>Fungi incertae sedis</taxon>
        <taxon>Mucoromycota</taxon>
        <taxon>Mucoromycotina</taxon>
        <taxon>Mucoromycetes</taxon>
        <taxon>Mucorales</taxon>
        <taxon>Mucorineae</taxon>
        <taxon>Mucoraceae</taxon>
        <taxon>Mucor</taxon>
    </lineage>
</organism>
<dbReference type="PANTHER" id="PTHR21404">
    <property type="entry name" value="HEN1"/>
    <property type="match status" value="1"/>
</dbReference>
<evidence type="ECO:0000313" key="13">
    <source>
        <dbReference type="EMBL" id="KAG2190820.1"/>
    </source>
</evidence>
<name>A0A8H7UPK4_9FUNG</name>
<keyword evidence="9" id="KW-0694">RNA-binding</keyword>
<comment type="catalytic activity">
    <reaction evidence="12">
        <text>small RNA 3'-end nucleotide + S-adenosyl-L-methionine = small RNA 3'-end 2'-O-methylnucleotide + S-adenosyl-L-homocysteine + H(+)</text>
        <dbReference type="Rhea" id="RHEA:37887"/>
        <dbReference type="Rhea" id="RHEA-COMP:10415"/>
        <dbReference type="Rhea" id="RHEA-COMP:10416"/>
        <dbReference type="ChEBI" id="CHEBI:15378"/>
        <dbReference type="ChEBI" id="CHEBI:57856"/>
        <dbReference type="ChEBI" id="CHEBI:59789"/>
        <dbReference type="ChEBI" id="CHEBI:74896"/>
        <dbReference type="ChEBI" id="CHEBI:74898"/>
        <dbReference type="EC" id="2.1.1.386"/>
    </reaction>
</comment>
<dbReference type="OrthoDB" id="2154311at2759"/>
<dbReference type="GO" id="GO:0003723">
    <property type="term" value="F:RNA binding"/>
    <property type="evidence" value="ECO:0007669"/>
    <property type="project" value="UniProtKB-KW"/>
</dbReference>
<dbReference type="AlphaFoldDB" id="A0A8H7UPK4"/>
<keyword evidence="8" id="KW-0460">Magnesium</keyword>
<evidence type="ECO:0000256" key="9">
    <source>
        <dbReference type="ARBA" id="ARBA00022884"/>
    </source>
</evidence>
<dbReference type="Pfam" id="PF13489">
    <property type="entry name" value="Methyltransf_23"/>
    <property type="match status" value="1"/>
</dbReference>
<dbReference type="GO" id="GO:0005634">
    <property type="term" value="C:nucleus"/>
    <property type="evidence" value="ECO:0007669"/>
    <property type="project" value="TreeGrafter"/>
</dbReference>
<evidence type="ECO:0000256" key="10">
    <source>
        <dbReference type="ARBA" id="ARBA00023158"/>
    </source>
</evidence>
<dbReference type="GO" id="GO:0090486">
    <property type="term" value="F:small RNA 2'-O-methyltransferase activity"/>
    <property type="evidence" value="ECO:0007669"/>
    <property type="project" value="UniProtKB-EC"/>
</dbReference>
<sequence>MKFTREDSCNSSEFFSPPLWRQRRNFIQDILNKYNIETVIDYGCGEASVLSFLISATENKLVKIAGIDIDLEVLEEAVDRCLPYKSDFQQLRPRPLVIDIFQGSVGIADDRLKNYQAIVCSEVIEHVYPDVLDSFLGLTLGVYHPEILIVTTPNCEYNVNFPDLKYNTPESIFRHDDHKFEWSRKEFESWCEEGAKVYNYKTKFHGIGLLHQKYDEIENGHCTQACVFTRSTDFIIPTTENMHGTPHQLLKHIEFPYYNEKTPPKDQIIEELDYYIEALCRAESYINENPSKGFQYADAEQQQQQGELDITIINWDSFNISNYNIQQNEQPTSNIYTTTTALSTPIHISISSLWNILRLQQICESIENMIEILKSNDCKRDFYQVIDNDTTLVVSKSFDWEDDSESVKSFSSKEDW</sequence>
<evidence type="ECO:0000256" key="8">
    <source>
        <dbReference type="ARBA" id="ARBA00022842"/>
    </source>
</evidence>
<dbReference type="SUPFAM" id="SSF53335">
    <property type="entry name" value="S-adenosyl-L-methionine-dependent methyltransferases"/>
    <property type="match status" value="1"/>
</dbReference>
<comment type="similarity">
    <text evidence="2">Belongs to the methyltransferase superfamily. HEN1 family.</text>
</comment>
<reference evidence="13" key="1">
    <citation type="submission" date="2020-12" db="EMBL/GenBank/DDBJ databases">
        <title>Metabolic potential, ecology and presence of endohyphal bacteria is reflected in genomic diversity of Mucoromycotina.</title>
        <authorList>
            <person name="Muszewska A."/>
            <person name="Okrasinska A."/>
            <person name="Steczkiewicz K."/>
            <person name="Drgas O."/>
            <person name="Orlowska M."/>
            <person name="Perlinska-Lenart U."/>
            <person name="Aleksandrzak-Piekarczyk T."/>
            <person name="Szatraj K."/>
            <person name="Zielenkiewicz U."/>
            <person name="Pilsyk S."/>
            <person name="Malc E."/>
            <person name="Mieczkowski P."/>
            <person name="Kruszewska J.S."/>
            <person name="Biernat P."/>
            <person name="Pawlowska J."/>
        </authorList>
    </citation>
    <scope>NUCLEOTIDE SEQUENCE</scope>
    <source>
        <strain evidence="13">CBS 226.32</strain>
    </source>
</reference>
<dbReference type="Proteomes" id="UP000650833">
    <property type="component" value="Unassembled WGS sequence"/>
</dbReference>
<comment type="caution">
    <text evidence="13">The sequence shown here is derived from an EMBL/GenBank/DDBJ whole genome shotgun (WGS) entry which is preliminary data.</text>
</comment>
<dbReference type="InterPro" id="IPR029063">
    <property type="entry name" value="SAM-dependent_MTases_sf"/>
</dbReference>
<keyword evidence="7" id="KW-0479">Metal-binding</keyword>
<dbReference type="GO" id="GO:0030422">
    <property type="term" value="P:siRNA processing"/>
    <property type="evidence" value="ECO:0007669"/>
    <property type="project" value="TreeGrafter"/>
</dbReference>
<comment type="cofactor">
    <cofactor evidence="1">
        <name>Mg(2+)</name>
        <dbReference type="ChEBI" id="CHEBI:18420"/>
    </cofactor>
</comment>
<dbReference type="PANTHER" id="PTHR21404:SF3">
    <property type="entry name" value="SMALL RNA 2'-O-METHYLTRANSFERASE"/>
    <property type="match status" value="1"/>
</dbReference>
<keyword evidence="4" id="KW-0489">Methyltransferase</keyword>
<evidence type="ECO:0000256" key="7">
    <source>
        <dbReference type="ARBA" id="ARBA00022723"/>
    </source>
</evidence>
<evidence type="ECO:0000256" key="2">
    <source>
        <dbReference type="ARBA" id="ARBA00009026"/>
    </source>
</evidence>
<evidence type="ECO:0000313" key="14">
    <source>
        <dbReference type="Proteomes" id="UP000650833"/>
    </source>
</evidence>
<evidence type="ECO:0000256" key="12">
    <source>
        <dbReference type="ARBA" id="ARBA00048418"/>
    </source>
</evidence>
<dbReference type="EMBL" id="JAEPRC010000901">
    <property type="protein sequence ID" value="KAG2190820.1"/>
    <property type="molecule type" value="Genomic_DNA"/>
</dbReference>
<evidence type="ECO:0000256" key="4">
    <source>
        <dbReference type="ARBA" id="ARBA00022603"/>
    </source>
</evidence>
<evidence type="ECO:0000256" key="5">
    <source>
        <dbReference type="ARBA" id="ARBA00022679"/>
    </source>
</evidence>
<dbReference type="InterPro" id="IPR026610">
    <property type="entry name" value="Hen1"/>
</dbReference>
<dbReference type="EC" id="2.1.1.386" evidence="11"/>